<evidence type="ECO:0000313" key="2">
    <source>
        <dbReference type="Proteomes" id="UP000807342"/>
    </source>
</evidence>
<dbReference type="AlphaFoldDB" id="A0A9P5X0Q2"/>
<accession>A0A9P5X0Q2</accession>
<name>A0A9P5X0Q2_9AGAR</name>
<proteinExistence type="predicted"/>
<reference evidence="1" key="1">
    <citation type="submission" date="2020-11" db="EMBL/GenBank/DDBJ databases">
        <authorList>
            <consortium name="DOE Joint Genome Institute"/>
            <person name="Ahrendt S."/>
            <person name="Riley R."/>
            <person name="Andreopoulos W."/>
            <person name="Labutti K."/>
            <person name="Pangilinan J."/>
            <person name="Ruiz-Duenas F.J."/>
            <person name="Barrasa J.M."/>
            <person name="Sanchez-Garcia M."/>
            <person name="Camarero S."/>
            <person name="Miyauchi S."/>
            <person name="Serrano A."/>
            <person name="Linde D."/>
            <person name="Babiker R."/>
            <person name="Drula E."/>
            <person name="Ayuso-Fernandez I."/>
            <person name="Pacheco R."/>
            <person name="Padilla G."/>
            <person name="Ferreira P."/>
            <person name="Barriuso J."/>
            <person name="Kellner H."/>
            <person name="Castanera R."/>
            <person name="Alfaro M."/>
            <person name="Ramirez L."/>
            <person name="Pisabarro A.G."/>
            <person name="Kuo A."/>
            <person name="Tritt A."/>
            <person name="Lipzen A."/>
            <person name="He G."/>
            <person name="Yan M."/>
            <person name="Ng V."/>
            <person name="Cullen D."/>
            <person name="Martin F."/>
            <person name="Rosso M.-N."/>
            <person name="Henrissat B."/>
            <person name="Hibbett D."/>
            <person name="Martinez A.T."/>
            <person name="Grigoriev I.V."/>
        </authorList>
    </citation>
    <scope>NUCLEOTIDE SEQUENCE</scope>
    <source>
        <strain evidence="1">MF-IS2</strain>
    </source>
</reference>
<organism evidence="1 2">
    <name type="scientific">Macrolepiota fuliginosa MF-IS2</name>
    <dbReference type="NCBI Taxonomy" id="1400762"/>
    <lineage>
        <taxon>Eukaryota</taxon>
        <taxon>Fungi</taxon>
        <taxon>Dikarya</taxon>
        <taxon>Basidiomycota</taxon>
        <taxon>Agaricomycotina</taxon>
        <taxon>Agaricomycetes</taxon>
        <taxon>Agaricomycetidae</taxon>
        <taxon>Agaricales</taxon>
        <taxon>Agaricineae</taxon>
        <taxon>Agaricaceae</taxon>
        <taxon>Macrolepiota</taxon>
    </lineage>
</organism>
<protein>
    <submittedName>
        <fullName evidence="1">Uncharacterized protein</fullName>
    </submittedName>
</protein>
<keyword evidence="2" id="KW-1185">Reference proteome</keyword>
<dbReference type="EMBL" id="MU151697">
    <property type="protein sequence ID" value="KAF9442127.1"/>
    <property type="molecule type" value="Genomic_DNA"/>
</dbReference>
<dbReference type="Proteomes" id="UP000807342">
    <property type="component" value="Unassembled WGS sequence"/>
</dbReference>
<gene>
    <name evidence="1" type="ORF">P691DRAFT_506495</name>
</gene>
<comment type="caution">
    <text evidence="1">The sequence shown here is derived from an EMBL/GenBank/DDBJ whole genome shotgun (WGS) entry which is preliminary data.</text>
</comment>
<evidence type="ECO:0000313" key="1">
    <source>
        <dbReference type="EMBL" id="KAF9442127.1"/>
    </source>
</evidence>
<sequence>MDFMRDPQRSGQFCVLLGPRLTLRTELRQRLRVVSNDPDIEPHSESFRAVVRADSNTKVNNRT</sequence>